<comment type="catalytic activity">
    <reaction evidence="11">
        <text>a quinone + NADH + 5 H(+)(in) = a quinol + NAD(+) + 4 H(+)(out)</text>
        <dbReference type="Rhea" id="RHEA:57888"/>
        <dbReference type="ChEBI" id="CHEBI:15378"/>
        <dbReference type="ChEBI" id="CHEBI:24646"/>
        <dbReference type="ChEBI" id="CHEBI:57540"/>
        <dbReference type="ChEBI" id="CHEBI:57945"/>
        <dbReference type="ChEBI" id="CHEBI:132124"/>
    </reaction>
</comment>
<comment type="function">
    <text evidence="1 11">NDH-1 shuttles electrons from NADH, via FMN and iron-sulfur (Fe-S) centers, to quinones in the respiratory chain. The immediate electron acceptor for the enzyme in this species is believed to be ubiquinone. Couples the redox reaction to proton translocation (for every two electrons transferred, four hydrogen ions are translocated across the cytoplasmic membrane), and thus conserves the redox energy in a proton gradient.</text>
</comment>
<comment type="caution">
    <text evidence="12">The sequence shown here is derived from an EMBL/GenBank/DDBJ whole genome shotgun (WGS) entry which is preliminary data.</text>
</comment>
<evidence type="ECO:0000256" key="11">
    <source>
        <dbReference type="HAMAP-Rule" id="MF_01456"/>
    </source>
</evidence>
<evidence type="ECO:0000313" key="12">
    <source>
        <dbReference type="EMBL" id="HEW45113.1"/>
    </source>
</evidence>
<comment type="similarity">
    <text evidence="3 11">Belongs to the complex I subunit 4L family.</text>
</comment>
<evidence type="ECO:0000256" key="9">
    <source>
        <dbReference type="ARBA" id="ARBA00022989"/>
    </source>
</evidence>
<dbReference type="GO" id="GO:0005886">
    <property type="term" value="C:plasma membrane"/>
    <property type="evidence" value="ECO:0007669"/>
    <property type="project" value="UniProtKB-SubCell"/>
</dbReference>
<proteinExistence type="inferred from homology"/>
<keyword evidence="11" id="KW-1003">Cell membrane</keyword>
<dbReference type="GO" id="GO:0050136">
    <property type="term" value="F:NADH dehydrogenase (quinone) (non-electrogenic) activity"/>
    <property type="evidence" value="ECO:0007669"/>
    <property type="project" value="UniProtKB-UniRule"/>
</dbReference>
<keyword evidence="12" id="KW-0560">Oxidoreductase</keyword>
<comment type="subcellular location">
    <subcellularLocation>
        <location evidence="11">Cell membrane</location>
        <topology evidence="11">Multi-pass membrane protein</topology>
    </subcellularLocation>
    <subcellularLocation>
        <location evidence="2">Membrane</location>
        <topology evidence="2">Multi-pass membrane protein</topology>
    </subcellularLocation>
</comment>
<keyword evidence="8 11" id="KW-1278">Translocase</keyword>
<evidence type="ECO:0000256" key="2">
    <source>
        <dbReference type="ARBA" id="ARBA00004141"/>
    </source>
</evidence>
<dbReference type="AlphaFoldDB" id="A0A7C2ZMN8"/>
<dbReference type="InterPro" id="IPR039428">
    <property type="entry name" value="NUOK/Mnh_C1-like"/>
</dbReference>
<dbReference type="Gene3D" id="1.10.287.3510">
    <property type="match status" value="1"/>
</dbReference>
<dbReference type="PANTHER" id="PTHR11434">
    <property type="entry name" value="NADH-UBIQUINONE OXIDOREDUCTASE SUBUNIT ND4L"/>
    <property type="match status" value="1"/>
</dbReference>
<dbReference type="FunFam" id="1.10.287.3510:FF:000001">
    <property type="entry name" value="NADH-quinone oxidoreductase subunit K"/>
    <property type="match status" value="1"/>
</dbReference>
<protein>
    <recommendedName>
        <fullName evidence="11">NADH-quinone oxidoreductase subunit K</fullName>
        <ecNumber evidence="11">7.1.1.-</ecNumber>
    </recommendedName>
    <alternativeName>
        <fullName evidence="11">NADH dehydrogenase I subunit K</fullName>
    </alternativeName>
    <alternativeName>
        <fullName evidence="11">NDH-1 subunit K</fullName>
    </alternativeName>
</protein>
<evidence type="ECO:0000256" key="3">
    <source>
        <dbReference type="ARBA" id="ARBA00010519"/>
    </source>
</evidence>
<dbReference type="GO" id="GO:0042773">
    <property type="term" value="P:ATP synthesis coupled electron transport"/>
    <property type="evidence" value="ECO:0007669"/>
    <property type="project" value="InterPro"/>
</dbReference>
<accession>A0A7C2ZMN8</accession>
<evidence type="ECO:0000256" key="8">
    <source>
        <dbReference type="ARBA" id="ARBA00022967"/>
    </source>
</evidence>
<evidence type="ECO:0000256" key="1">
    <source>
        <dbReference type="ARBA" id="ARBA00002378"/>
    </source>
</evidence>
<name>A0A7C2ZMN8_9AQUI</name>
<evidence type="ECO:0000256" key="6">
    <source>
        <dbReference type="ARBA" id="ARBA00022692"/>
    </source>
</evidence>
<keyword evidence="7 11" id="KW-0874">Quinone</keyword>
<dbReference type="GO" id="GO:0048038">
    <property type="term" value="F:quinone binding"/>
    <property type="evidence" value="ECO:0007669"/>
    <property type="project" value="UniProtKB-KW"/>
</dbReference>
<keyword evidence="6 11" id="KW-0812">Transmembrane</keyword>
<keyword evidence="11" id="KW-0520">NAD</keyword>
<keyword evidence="4 11" id="KW-0813">Transport</keyword>
<keyword evidence="10 11" id="KW-0472">Membrane</keyword>
<dbReference type="InterPro" id="IPR001133">
    <property type="entry name" value="NADH_UbQ_OxRdtase_chain4L/K"/>
</dbReference>
<keyword evidence="5" id="KW-0997">Cell inner membrane</keyword>
<gene>
    <name evidence="11 12" type="primary">nuoK</name>
    <name evidence="12" type="ORF">ENO47_00320</name>
</gene>
<evidence type="ECO:0000256" key="7">
    <source>
        <dbReference type="ARBA" id="ARBA00022719"/>
    </source>
</evidence>
<sequence length="102" mass="11010">MKMIPLEAYLILSIVLFGLGVFGMMVRRNMVTVLMSMELALNAVNILFVGADAHLSLVDGQVFALFIIALAAAEAAVGLGIIIAIFRLRKVDSTDEIVDMRG</sequence>
<feature type="transmembrane region" description="Helical" evidence="11">
    <location>
        <begin position="6"/>
        <end position="27"/>
    </location>
</feature>
<evidence type="ECO:0000256" key="10">
    <source>
        <dbReference type="ARBA" id="ARBA00023136"/>
    </source>
</evidence>
<dbReference type="GO" id="GO:0030964">
    <property type="term" value="C:NADH dehydrogenase complex"/>
    <property type="evidence" value="ECO:0007669"/>
    <property type="project" value="TreeGrafter"/>
</dbReference>
<reference evidence="12" key="1">
    <citation type="journal article" date="2020" name="mSystems">
        <title>Genome- and Community-Level Interaction Insights into Carbon Utilization and Element Cycling Functions of Hydrothermarchaeota in Hydrothermal Sediment.</title>
        <authorList>
            <person name="Zhou Z."/>
            <person name="Liu Y."/>
            <person name="Xu W."/>
            <person name="Pan J."/>
            <person name="Luo Z.H."/>
            <person name="Li M."/>
        </authorList>
    </citation>
    <scope>NUCLEOTIDE SEQUENCE [LARGE SCALE GENOMIC DNA]</scope>
    <source>
        <strain evidence="12">SpSt-132</strain>
    </source>
</reference>
<evidence type="ECO:0000256" key="4">
    <source>
        <dbReference type="ARBA" id="ARBA00022448"/>
    </source>
</evidence>
<organism evidence="12">
    <name type="scientific">Hydrogenobacter sp</name>
    <dbReference type="NCBI Taxonomy" id="2152829"/>
    <lineage>
        <taxon>Bacteria</taxon>
        <taxon>Pseudomonadati</taxon>
        <taxon>Aquificota</taxon>
        <taxon>Aquificia</taxon>
        <taxon>Aquificales</taxon>
        <taxon>Aquificaceae</taxon>
        <taxon>Hydrogenobacter</taxon>
    </lineage>
</organism>
<dbReference type="NCBIfam" id="NF004320">
    <property type="entry name" value="PRK05715.1-2"/>
    <property type="match status" value="1"/>
</dbReference>
<feature type="transmembrane region" description="Helical" evidence="11">
    <location>
        <begin position="39"/>
        <end position="57"/>
    </location>
</feature>
<feature type="transmembrane region" description="Helical" evidence="11">
    <location>
        <begin position="63"/>
        <end position="86"/>
    </location>
</feature>
<dbReference type="HAMAP" id="MF_01456">
    <property type="entry name" value="NDH1_NuoK"/>
    <property type="match status" value="1"/>
</dbReference>
<comment type="subunit">
    <text evidence="11">NDH-1 is composed of 14 different subunits. Subunits NuoA, H, J, K, L, M, N constitute the membrane sector of the complex.</text>
</comment>
<dbReference type="EC" id="7.1.1.-" evidence="11"/>
<dbReference type="Pfam" id="PF00420">
    <property type="entry name" value="Oxidored_q2"/>
    <property type="match status" value="1"/>
</dbReference>
<dbReference type="PANTHER" id="PTHR11434:SF16">
    <property type="entry name" value="NADH-UBIQUINONE OXIDOREDUCTASE CHAIN 4L"/>
    <property type="match status" value="1"/>
</dbReference>
<evidence type="ECO:0000256" key="5">
    <source>
        <dbReference type="ARBA" id="ARBA00022519"/>
    </source>
</evidence>
<dbReference type="EMBL" id="DSFP01000006">
    <property type="protein sequence ID" value="HEW45113.1"/>
    <property type="molecule type" value="Genomic_DNA"/>
</dbReference>
<keyword evidence="9 11" id="KW-1133">Transmembrane helix</keyword>
<keyword evidence="11" id="KW-0830">Ubiquinone</keyword>